<accession>A0A379PKL0</accession>
<feature type="domain" description="Integrase catalytic" evidence="1">
    <location>
        <begin position="118"/>
        <end position="278"/>
    </location>
</feature>
<dbReference type="GO" id="GO:0015074">
    <property type="term" value="P:DNA integration"/>
    <property type="evidence" value="ECO:0007669"/>
    <property type="project" value="InterPro"/>
</dbReference>
<dbReference type="AlphaFoldDB" id="A0A379PKL0"/>
<dbReference type="Proteomes" id="UP000254919">
    <property type="component" value="Unassembled WGS sequence"/>
</dbReference>
<dbReference type="Pfam" id="PF13333">
    <property type="entry name" value="rve_2"/>
    <property type="match status" value="1"/>
</dbReference>
<dbReference type="Pfam" id="PF13276">
    <property type="entry name" value="HTH_21"/>
    <property type="match status" value="1"/>
</dbReference>
<dbReference type="GO" id="GO:0003676">
    <property type="term" value="F:nucleic acid binding"/>
    <property type="evidence" value="ECO:0007669"/>
    <property type="project" value="InterPro"/>
</dbReference>
<evidence type="ECO:0000259" key="1">
    <source>
        <dbReference type="PROSITE" id="PS50994"/>
    </source>
</evidence>
<sequence length="284" mass="32993">MSLERRRQMIEPDHSQLSILRQCELVSISRCGFYHRPRGETPLNLELMRLIDAQFLETPWYGSRQMARHLRREGYVVGRKRVRRLMAKMGLAPIYQRPRTTVPNPEHRVCPYLLRDLAIGRPNQVWCADLTYIPMRRGFLYLVAVMDWATRKVLAWRVSNTMDVEFCLEAVEEALARHGRPEIFNTDQGSQFTSPRFTGVLQRAGVRISMDGRGRWMDNVFIERLWRSLKYECVYLHAFETGSELRAGLARWIGYYNAGRPHSALAGRTPDEAYGTAGMERLAA</sequence>
<dbReference type="PANTHER" id="PTHR46889">
    <property type="entry name" value="TRANSPOSASE INSF FOR INSERTION SEQUENCE IS3B-RELATED"/>
    <property type="match status" value="1"/>
</dbReference>
<dbReference type="EMBL" id="UGVN01000002">
    <property type="protein sequence ID" value="SUE95294.1"/>
    <property type="molecule type" value="Genomic_DNA"/>
</dbReference>
<dbReference type="InterPro" id="IPR050900">
    <property type="entry name" value="Transposase_IS3/IS150/IS904"/>
</dbReference>
<dbReference type="InterPro" id="IPR012337">
    <property type="entry name" value="RNaseH-like_sf"/>
</dbReference>
<dbReference type="SUPFAM" id="SSF53098">
    <property type="entry name" value="Ribonuclease H-like"/>
    <property type="match status" value="1"/>
</dbReference>
<dbReference type="PANTHER" id="PTHR46889:SF4">
    <property type="entry name" value="TRANSPOSASE INSO FOR INSERTION SEQUENCE ELEMENT IS911B-RELATED"/>
    <property type="match status" value="1"/>
</dbReference>
<evidence type="ECO:0000313" key="2">
    <source>
        <dbReference type="EMBL" id="SUE95294.1"/>
    </source>
</evidence>
<reference evidence="2 3" key="1">
    <citation type="submission" date="2018-06" db="EMBL/GenBank/DDBJ databases">
        <authorList>
            <consortium name="Pathogen Informatics"/>
            <person name="Doyle S."/>
        </authorList>
    </citation>
    <scope>NUCLEOTIDE SEQUENCE [LARGE SCALE GENOMIC DNA]</scope>
    <source>
        <strain evidence="2 3">NCTC13291</strain>
    </source>
</reference>
<organism evidence="2 3">
    <name type="scientific">Roseomonas mucosa</name>
    <dbReference type="NCBI Taxonomy" id="207340"/>
    <lineage>
        <taxon>Bacteria</taxon>
        <taxon>Pseudomonadati</taxon>
        <taxon>Pseudomonadota</taxon>
        <taxon>Alphaproteobacteria</taxon>
        <taxon>Acetobacterales</taxon>
        <taxon>Roseomonadaceae</taxon>
        <taxon>Roseomonas</taxon>
    </lineage>
</organism>
<evidence type="ECO:0000313" key="3">
    <source>
        <dbReference type="Proteomes" id="UP000254919"/>
    </source>
</evidence>
<protein>
    <submittedName>
        <fullName evidence="2">Integrase core domain</fullName>
    </submittedName>
</protein>
<dbReference type="Gene3D" id="3.30.420.10">
    <property type="entry name" value="Ribonuclease H-like superfamily/Ribonuclease H"/>
    <property type="match status" value="1"/>
</dbReference>
<dbReference type="InterPro" id="IPR025948">
    <property type="entry name" value="HTH-like_dom"/>
</dbReference>
<dbReference type="Pfam" id="PF00665">
    <property type="entry name" value="rve"/>
    <property type="match status" value="1"/>
</dbReference>
<dbReference type="NCBIfam" id="NF033516">
    <property type="entry name" value="transpos_IS3"/>
    <property type="match status" value="1"/>
</dbReference>
<dbReference type="InterPro" id="IPR001584">
    <property type="entry name" value="Integrase_cat-core"/>
</dbReference>
<gene>
    <name evidence="2" type="ORF">NCTC13291_04177</name>
</gene>
<proteinExistence type="predicted"/>
<dbReference type="InterPro" id="IPR036397">
    <property type="entry name" value="RNaseH_sf"/>
</dbReference>
<name>A0A379PKL0_9PROT</name>
<dbReference type="InterPro" id="IPR048020">
    <property type="entry name" value="Transpos_IS3"/>
</dbReference>
<dbReference type="PROSITE" id="PS50994">
    <property type="entry name" value="INTEGRASE"/>
    <property type="match status" value="1"/>
</dbReference>